<dbReference type="InterPro" id="IPR050065">
    <property type="entry name" value="GlmU-like"/>
</dbReference>
<evidence type="ECO:0000256" key="1">
    <source>
        <dbReference type="ARBA" id="ARBA00022679"/>
    </source>
</evidence>
<dbReference type="PATRIC" id="fig|304371.9.peg.2786"/>
<keyword evidence="5" id="KW-1185">Reference proteome</keyword>
<dbReference type="KEGG" id="mpd:MCP_2721"/>
<proteinExistence type="predicted"/>
<dbReference type="EMBL" id="AP011532">
    <property type="protein sequence ID" value="BAI62793.1"/>
    <property type="molecule type" value="Genomic_DNA"/>
</dbReference>
<dbReference type="PANTHER" id="PTHR43584:SF8">
    <property type="entry name" value="N-ACETYLMURAMATE ALPHA-1-PHOSPHATE URIDYLYLTRANSFERASE"/>
    <property type="match status" value="1"/>
</dbReference>
<dbReference type="Pfam" id="PF00483">
    <property type="entry name" value="NTP_transferase"/>
    <property type="match status" value="1"/>
</dbReference>
<feature type="domain" description="Nucleotidyl transferase" evidence="3">
    <location>
        <begin position="2"/>
        <end position="239"/>
    </location>
</feature>
<reference evidence="4 5" key="1">
    <citation type="journal article" date="2007" name="Appl. Environ. Microbiol.">
        <title>Isolation of key methanogens for global methane emission from rice paddy fields: a novel isolate affiliated with the clone cluster rice cluster I.</title>
        <authorList>
            <person name="Sakai S."/>
            <person name="Imachi H."/>
            <person name="Sekiguchi Y."/>
            <person name="Ohashi A."/>
            <person name="Harada H."/>
            <person name="Kamagata Y."/>
        </authorList>
    </citation>
    <scope>NUCLEOTIDE SEQUENCE [LARGE SCALE GENOMIC DNA]</scope>
    <source>
        <strain evidence="5">DSM 17711 / JCM 13418 / NBRC 101707 / SANAE</strain>
    </source>
</reference>
<dbReference type="eggNOG" id="arCOG00666">
    <property type="taxonomic scope" value="Archaea"/>
</dbReference>
<reference evidence="5" key="3">
    <citation type="journal article" date="2011" name="PLoS ONE">
        <title>Genome sequence of a mesophilic hydrogenotrophic methanogen Methanocella paludicola, the first cultivated representative of the order Methanocellales.</title>
        <authorList>
            <person name="Sakai S."/>
            <person name="Takaki Y."/>
            <person name="Shimamura S."/>
            <person name="Sekine M."/>
            <person name="Tajima T."/>
            <person name="Kosugi H."/>
            <person name="Ichikawa N."/>
            <person name="Tasumi E."/>
            <person name="Hiraki A.T."/>
            <person name="Shimizu A."/>
            <person name="Kato Y."/>
            <person name="Nishiko R."/>
            <person name="Mori K."/>
            <person name="Fujita N."/>
            <person name="Imachi H."/>
            <person name="Takai K."/>
        </authorList>
    </citation>
    <scope>NUCLEOTIDE SEQUENCE [LARGE SCALE GENOMIC DNA]</scope>
    <source>
        <strain evidence="5">DSM 17711 / JCM 13418 / NBRC 101707 / SANAE</strain>
    </source>
</reference>
<evidence type="ECO:0000313" key="5">
    <source>
        <dbReference type="Proteomes" id="UP000001882"/>
    </source>
</evidence>
<keyword evidence="2" id="KW-0548">Nucleotidyltransferase</keyword>
<evidence type="ECO:0000256" key="2">
    <source>
        <dbReference type="ARBA" id="ARBA00022695"/>
    </source>
</evidence>
<dbReference type="InterPro" id="IPR005835">
    <property type="entry name" value="NTP_transferase_dom"/>
</dbReference>
<evidence type="ECO:0000313" key="4">
    <source>
        <dbReference type="EMBL" id="BAI62793.1"/>
    </source>
</evidence>
<dbReference type="GO" id="GO:0016779">
    <property type="term" value="F:nucleotidyltransferase activity"/>
    <property type="evidence" value="ECO:0007669"/>
    <property type="project" value="UniProtKB-KW"/>
</dbReference>
<gene>
    <name evidence="4" type="ordered locus">MCP_2721</name>
</gene>
<evidence type="ECO:0000259" key="3">
    <source>
        <dbReference type="Pfam" id="PF00483"/>
    </source>
</evidence>
<dbReference type="InParanoid" id="D1Z271"/>
<reference evidence="4 5" key="2">
    <citation type="journal article" date="2008" name="Int. J. Syst. Evol. Microbiol.">
        <title>Methanocella paludicola gen. nov., sp. nov., a methane-producing archaeon, the first isolate of the lineage 'Rice Cluster I', and proposal of the new archaeal order Methanocellales ord. nov.</title>
        <authorList>
            <person name="Sakai S."/>
            <person name="Imachi H."/>
            <person name="Hanada S."/>
            <person name="Ohashi A."/>
            <person name="Harada H."/>
            <person name="Kamagata Y."/>
        </authorList>
    </citation>
    <scope>NUCLEOTIDE SEQUENCE [LARGE SCALE GENOMIC DNA]</scope>
    <source>
        <strain evidence="5">DSM 17711 / JCM 13418 / NBRC 101707 / SANAE</strain>
    </source>
</reference>
<dbReference type="SMR" id="D1Z271"/>
<dbReference type="OrthoDB" id="15372at2157"/>
<dbReference type="PANTHER" id="PTHR43584">
    <property type="entry name" value="NUCLEOTIDYL TRANSFERASE"/>
    <property type="match status" value="1"/>
</dbReference>
<dbReference type="Gene3D" id="2.160.10.10">
    <property type="entry name" value="Hexapeptide repeat proteins"/>
    <property type="match status" value="1"/>
</dbReference>
<dbReference type="Gene3D" id="3.90.550.10">
    <property type="entry name" value="Spore Coat Polysaccharide Biosynthesis Protein SpsA, Chain A"/>
    <property type="match status" value="1"/>
</dbReference>
<name>D1Z271_METPS</name>
<dbReference type="InterPro" id="IPR029044">
    <property type="entry name" value="Nucleotide-diphossugar_trans"/>
</dbReference>
<keyword evidence="1 4" id="KW-0808">Transferase</keyword>
<dbReference type="SUPFAM" id="SSF53448">
    <property type="entry name" value="Nucleotide-diphospho-sugar transferases"/>
    <property type="match status" value="1"/>
</dbReference>
<accession>D1Z271</accession>
<dbReference type="CDD" id="cd04181">
    <property type="entry name" value="NTP_transferase"/>
    <property type="match status" value="1"/>
</dbReference>
<sequence>MKVVIPAAGAGKRLYPHTYTKPKPMVFVAGKPIIGHILDRMAGLDPDEVIIVVGYMKDKIVSYVTANYSNAFRKLTFVDQDRQLGLGHSIFVTREAVGDSPVLIALGDMIFRDGYSEFLKHHRENGKCSGSIGVKAIDNPERYGIVYLNKDHTVRQLVEKPKSSTSNVGIAGVYFIEDTPRLFDALEGLVGSNGHGEIQLTDALQKSVEQGSVYKTFEVDSWYDCGRPQSLLEVNRILLSEKSLSENGATSSIIVEPVSIGRNARIENSIIGPYVSISEGAVVSNSIIEDSIVGNNAEVKYMTLHSSIIGDHAILIGKANALNIGDSSTIEF</sequence>
<protein>
    <submittedName>
        <fullName evidence="4">Nucleotidyl transferase</fullName>
    </submittedName>
</protein>
<dbReference type="STRING" id="304371.MCP_2721"/>
<dbReference type="Proteomes" id="UP000001882">
    <property type="component" value="Chromosome"/>
</dbReference>
<organism evidence="4 5">
    <name type="scientific">Methanocella paludicola (strain DSM 17711 / JCM 13418 / NBRC 101707 / SANAE)</name>
    <dbReference type="NCBI Taxonomy" id="304371"/>
    <lineage>
        <taxon>Archaea</taxon>
        <taxon>Methanobacteriati</taxon>
        <taxon>Methanobacteriota</taxon>
        <taxon>Stenosarchaea group</taxon>
        <taxon>Methanomicrobia</taxon>
        <taxon>Methanocellales</taxon>
        <taxon>Methanocellaceae</taxon>
        <taxon>Methanocella</taxon>
    </lineage>
</organism>
<dbReference type="AlphaFoldDB" id="D1Z271"/>